<keyword evidence="1" id="KW-0802">TPR repeat</keyword>
<dbReference type="Gene3D" id="1.25.40.10">
    <property type="entry name" value="Tetratricopeptide repeat domain"/>
    <property type="match status" value="5"/>
</dbReference>
<evidence type="ECO:0000313" key="3">
    <source>
        <dbReference type="EMBL" id="BAZ00161.1"/>
    </source>
</evidence>
<dbReference type="Proteomes" id="UP000218785">
    <property type="component" value="Chromosome"/>
</dbReference>
<dbReference type="SMART" id="SM00028">
    <property type="entry name" value="TPR"/>
    <property type="match status" value="12"/>
</dbReference>
<gene>
    <name evidence="3" type="ORF">NIES37_41450</name>
</gene>
<name>A0A1Z4N391_9CYAN</name>
<dbReference type="SUPFAM" id="SSF48452">
    <property type="entry name" value="TPR-like"/>
    <property type="match status" value="5"/>
</dbReference>
<feature type="repeat" description="TPR" evidence="1">
    <location>
        <begin position="704"/>
        <end position="737"/>
    </location>
</feature>
<dbReference type="PANTHER" id="PTHR10098:SF108">
    <property type="entry name" value="TETRATRICOPEPTIDE REPEAT PROTEIN 28"/>
    <property type="match status" value="1"/>
</dbReference>
<dbReference type="EMBL" id="AP018248">
    <property type="protein sequence ID" value="BAZ00161.1"/>
    <property type="molecule type" value="Genomic_DNA"/>
</dbReference>
<evidence type="ECO:0000259" key="2">
    <source>
        <dbReference type="Pfam" id="PF12770"/>
    </source>
</evidence>
<sequence length="1259" mass="142008">MNEQRQQAYLNLIRSLLDAPSGEEPKILAAHQDLLDAGLVQKVEEVAQMCSQHGDEKTANRLQSLAMQRREALNLDTQVDLQSFREDEIQAYAQFLMQVIQATKDSRGNPQVVYPLLAKNIDKLDEVLAEILRQWETNRLGEVKANEAEILAAVIFTFSNLIAQFPLGDKASNMEIAIAGYEIALTVYTRSAFPENWAATQNNLGEAYRNRILGERAENIELAIAAFSAALSIYTRSAFPQNWAMAQNNLGIAYGDRIVGERAENIELAIAAFSAALEVRTRRAFPEDWAATQNNLGNAYRNRIIGNRAENIELAIAAYSAALSIYTRSAFPQNWAMAQNNLGIAYGDRILEEKAENLELAIAAYSAALEVYTRKAFPQQWAMTQNNLGIAYRNRIQQERAENLELAIAAYSAALEVYTRKAFPENWATTQNNLGNAYSDRILGERSENIELAIAAFSAALEVYTRKAFPENWAGTQNNLGNAYNNRILGERAENIELAITAYTAALEVYTRTAFPVDWAMTQVGLGIAYRNRIFGEKAENIELAIAAYTAALEVRTRTAFPEKWAETQNNLGAAYAERILGEPAENLEDAVKAYTAALEVYNRNTFPVDWAMTQVGLGNAYSYRILGEPAENLEDAIKAYTAALEVYNRNTFPKDWAATQNNLGVAYRKRILGEPAENLELAIAAYSAALEVRTRSAFPQSHAETLLSLGISYQNKKQFDLAYKNFTDAIATVESLREEIISGDENKRKHAEEWNQLYRRMVEVCLALNKNTEAIEYVERSKTRNLVELLLERDSKTIFRPEEFTQLEQLRDEIASKQYQLQNSKAENPTALAQNLQQLRQQRNNLQDKYLPVGSGFKFAQFPKTLDANTAVIEWYIATDTILTFIIKPHGHDITSWQSQPEDKTALFDWGDEYLNDYYNSEDENKIQWQNQLETRLNKLAEILHIEEILAHIPEQCQRLILIPHRFLHLFPLHALPVKSSYLIDLFPKGVSYAPSCQILQQVQLRQHPESQSLLKSLFAVQNPTTDLYQDYEKDLGAVAAIKKKFTQAHIIKQANANKSAILHVDENHHTTLNPELRQANNIFFFCHGYFNPNSPQDSGLQLADANLTLTEIIAHFKLANCHLVTLSACETGMIDFRNTSDEYIGLPSGFLLAGSTNVVSSLWTVSATATALFMIKFYEELQQQTNIVLALNAAQHWLRSTTIKGFQHWLPNSSLSLHSQKDIGNYLTEIVKDKGESTRPFESPFYWAAFYHTGKGV</sequence>
<reference evidence="3 4" key="1">
    <citation type="submission" date="2017-06" db="EMBL/GenBank/DDBJ databases">
        <title>Genome sequencing of cyanobaciteial culture collection at National Institute for Environmental Studies (NIES).</title>
        <authorList>
            <person name="Hirose Y."/>
            <person name="Shimura Y."/>
            <person name="Fujisawa T."/>
            <person name="Nakamura Y."/>
            <person name="Kawachi M."/>
        </authorList>
    </citation>
    <scope>NUCLEOTIDE SEQUENCE [LARGE SCALE GENOMIC DNA]</scope>
    <source>
        <strain evidence="3 4">NIES-37</strain>
    </source>
</reference>
<evidence type="ECO:0000313" key="4">
    <source>
        <dbReference type="Proteomes" id="UP000218785"/>
    </source>
</evidence>
<dbReference type="Pfam" id="PF12770">
    <property type="entry name" value="CHAT"/>
    <property type="match status" value="1"/>
</dbReference>
<proteinExistence type="predicted"/>
<dbReference type="AlphaFoldDB" id="A0A1Z4N391"/>
<feature type="domain" description="CHAT" evidence="2">
    <location>
        <begin position="938"/>
        <end position="1256"/>
    </location>
</feature>
<accession>A0A1Z4N391</accession>
<keyword evidence="4" id="KW-1185">Reference proteome</keyword>
<dbReference type="PANTHER" id="PTHR10098">
    <property type="entry name" value="RAPSYN-RELATED"/>
    <property type="match status" value="1"/>
</dbReference>
<organism evidence="3 4">
    <name type="scientific">Tolypothrix tenuis PCC 7101</name>
    <dbReference type="NCBI Taxonomy" id="231146"/>
    <lineage>
        <taxon>Bacteria</taxon>
        <taxon>Bacillati</taxon>
        <taxon>Cyanobacteriota</taxon>
        <taxon>Cyanophyceae</taxon>
        <taxon>Nostocales</taxon>
        <taxon>Tolypothrichaceae</taxon>
        <taxon>Tolypothrix</taxon>
    </lineage>
</organism>
<dbReference type="KEGG" id="ttq:NIES37_41450"/>
<dbReference type="PROSITE" id="PS50005">
    <property type="entry name" value="TPR"/>
    <property type="match status" value="1"/>
</dbReference>
<evidence type="ECO:0000256" key="1">
    <source>
        <dbReference type="PROSITE-ProRule" id="PRU00339"/>
    </source>
</evidence>
<protein>
    <submittedName>
        <fullName evidence="3">TPR repeat-containing protein</fullName>
    </submittedName>
</protein>
<dbReference type="InterPro" id="IPR011990">
    <property type="entry name" value="TPR-like_helical_dom_sf"/>
</dbReference>
<dbReference type="InterPro" id="IPR019734">
    <property type="entry name" value="TPR_rpt"/>
</dbReference>
<dbReference type="InterPro" id="IPR024983">
    <property type="entry name" value="CHAT_dom"/>
</dbReference>